<dbReference type="Proteomes" id="UP000410492">
    <property type="component" value="Unassembled WGS sequence"/>
</dbReference>
<accession>A0A653D0D1</accession>
<protein>
    <submittedName>
        <fullName evidence="1">Uncharacterized protein</fullName>
    </submittedName>
</protein>
<dbReference type="EMBL" id="CAACVG010009584">
    <property type="protein sequence ID" value="VEN53636.1"/>
    <property type="molecule type" value="Genomic_DNA"/>
</dbReference>
<dbReference type="AlphaFoldDB" id="A0A653D0D1"/>
<proteinExistence type="predicted"/>
<evidence type="ECO:0000313" key="2">
    <source>
        <dbReference type="Proteomes" id="UP000410492"/>
    </source>
</evidence>
<sequence>MFYDSVHSAISESCLLTNSNSNFKKYSQIIVVLNFIFNQLQNIHGS</sequence>
<gene>
    <name evidence="1" type="ORF">CALMAC_LOCUS13368</name>
</gene>
<name>A0A653D0D1_CALMS</name>
<reference evidence="1 2" key="1">
    <citation type="submission" date="2019-01" db="EMBL/GenBank/DDBJ databases">
        <authorList>
            <person name="Sayadi A."/>
        </authorList>
    </citation>
    <scope>NUCLEOTIDE SEQUENCE [LARGE SCALE GENOMIC DNA]</scope>
</reference>
<keyword evidence="2" id="KW-1185">Reference proteome</keyword>
<organism evidence="1 2">
    <name type="scientific">Callosobruchus maculatus</name>
    <name type="common">Southern cowpea weevil</name>
    <name type="synonym">Pulse bruchid</name>
    <dbReference type="NCBI Taxonomy" id="64391"/>
    <lineage>
        <taxon>Eukaryota</taxon>
        <taxon>Metazoa</taxon>
        <taxon>Ecdysozoa</taxon>
        <taxon>Arthropoda</taxon>
        <taxon>Hexapoda</taxon>
        <taxon>Insecta</taxon>
        <taxon>Pterygota</taxon>
        <taxon>Neoptera</taxon>
        <taxon>Endopterygota</taxon>
        <taxon>Coleoptera</taxon>
        <taxon>Polyphaga</taxon>
        <taxon>Cucujiformia</taxon>
        <taxon>Chrysomeloidea</taxon>
        <taxon>Chrysomelidae</taxon>
        <taxon>Bruchinae</taxon>
        <taxon>Bruchini</taxon>
        <taxon>Callosobruchus</taxon>
    </lineage>
</organism>
<evidence type="ECO:0000313" key="1">
    <source>
        <dbReference type="EMBL" id="VEN53636.1"/>
    </source>
</evidence>